<evidence type="ECO:0000313" key="3">
    <source>
        <dbReference type="Proteomes" id="UP000316443"/>
    </source>
</evidence>
<dbReference type="Pfam" id="PF12697">
    <property type="entry name" value="Abhydrolase_6"/>
    <property type="match status" value="1"/>
</dbReference>
<feature type="domain" description="AB hydrolase-1" evidence="1">
    <location>
        <begin position="35"/>
        <end position="286"/>
    </location>
</feature>
<dbReference type="InterPro" id="IPR029058">
    <property type="entry name" value="AB_hydrolase_fold"/>
</dbReference>
<dbReference type="PANTHER" id="PTHR46438:SF2">
    <property type="entry name" value="ALPHA_BETA-HYDROLASES SUPERFAMILY PROTEIN"/>
    <property type="match status" value="1"/>
</dbReference>
<dbReference type="Gene3D" id="3.40.50.1820">
    <property type="entry name" value="alpha/beta hydrolase"/>
    <property type="match status" value="1"/>
</dbReference>
<dbReference type="PRINTS" id="PR00111">
    <property type="entry name" value="ABHYDROLASE"/>
</dbReference>
<dbReference type="PANTHER" id="PTHR46438">
    <property type="entry name" value="ALPHA/BETA-HYDROLASES SUPERFAMILY PROTEIN"/>
    <property type="match status" value="1"/>
</dbReference>
<accession>A0A551YND0</accession>
<evidence type="ECO:0000313" key="2">
    <source>
        <dbReference type="EMBL" id="TRT62467.1"/>
    </source>
</evidence>
<dbReference type="EMBL" id="SFCA01000008">
    <property type="protein sequence ID" value="TRT62467.1"/>
    <property type="molecule type" value="Genomic_DNA"/>
</dbReference>
<organism evidence="2 3">
    <name type="scientific">Microcystis aeruginosa Ma_QC_C_20070703_M131</name>
    <dbReference type="NCBI Taxonomy" id="2486263"/>
    <lineage>
        <taxon>Bacteria</taxon>
        <taxon>Bacillati</taxon>
        <taxon>Cyanobacteriota</taxon>
        <taxon>Cyanophyceae</taxon>
        <taxon>Oscillatoriophycideae</taxon>
        <taxon>Chroococcales</taxon>
        <taxon>Microcystaceae</taxon>
        <taxon>Microcystis</taxon>
    </lineage>
</organism>
<dbReference type="AlphaFoldDB" id="A0A551YND0"/>
<sequence length="303" mass="33637">MARQSPITATSLEQLSWTWQGHTIPYTVRGEGQPLVLIHGFGASIGHWRKNIPVLAENGYQVYALDLLGFGGADKPALDYSLNLWQRQIQDFWCEKIEKPTVFIGNSIGGLITLMLMAESPEITAGGVIINCAGGLNHRPEELNFPLRLIMAAFTGLVSSPVTGKFIFEQVRQKNRIRNTLKQVYRDHTAITEELVEILYQPSCDAGAREVFASVLTAPPGPSTQELLPQIDRPLLVLWGEDDPWTPIAGSVIYQERAKMGNNTQFYPIAKAGHCPHDEHPEKVNQLILSWLSEIETKVGVEG</sequence>
<proteinExistence type="predicted"/>
<dbReference type="GO" id="GO:0016787">
    <property type="term" value="F:hydrolase activity"/>
    <property type="evidence" value="ECO:0007669"/>
    <property type="project" value="UniProtKB-KW"/>
</dbReference>
<reference evidence="2 3" key="1">
    <citation type="submission" date="2019-01" db="EMBL/GenBank/DDBJ databases">
        <title>Coherence of Microcystis species and biogeography revealed through population genomics.</title>
        <authorList>
            <person name="Perez-Carrascal O.M."/>
            <person name="Terrat Y."/>
            <person name="Giani A."/>
            <person name="Fortin N."/>
            <person name="Tromas N."/>
            <person name="Shapiro B.J."/>
        </authorList>
    </citation>
    <scope>NUCLEOTIDE SEQUENCE [LARGE SCALE GENOMIC DNA]</scope>
    <source>
        <strain evidence="2">Ma_QC_C_20070703_M131</strain>
    </source>
</reference>
<dbReference type="PRINTS" id="PR00412">
    <property type="entry name" value="EPOXHYDRLASE"/>
</dbReference>
<dbReference type="Proteomes" id="UP000316443">
    <property type="component" value="Unassembled WGS sequence"/>
</dbReference>
<name>A0A551YND0_MICAE</name>
<dbReference type="InterPro" id="IPR000639">
    <property type="entry name" value="Epox_hydrolase-like"/>
</dbReference>
<evidence type="ECO:0000259" key="1">
    <source>
        <dbReference type="Pfam" id="PF12697"/>
    </source>
</evidence>
<gene>
    <name evidence="2" type="ORF">EWV85_00490</name>
</gene>
<dbReference type="SUPFAM" id="SSF53474">
    <property type="entry name" value="alpha/beta-Hydrolases"/>
    <property type="match status" value="1"/>
</dbReference>
<keyword evidence="2" id="KW-0378">Hydrolase</keyword>
<dbReference type="InterPro" id="IPR000073">
    <property type="entry name" value="AB_hydrolase_1"/>
</dbReference>
<comment type="caution">
    <text evidence="2">The sequence shown here is derived from an EMBL/GenBank/DDBJ whole genome shotgun (WGS) entry which is preliminary data.</text>
</comment>
<protein>
    <submittedName>
        <fullName evidence="2">Alpha/beta fold hydrolase</fullName>
    </submittedName>
</protein>